<dbReference type="VEuPathDB" id="AmoebaDB:EHI5A_104630"/>
<dbReference type="eggNOG" id="ENOG502RBKN">
    <property type="taxonomic scope" value="Eukaryota"/>
</dbReference>
<sequence>MIRDLNCFFLMSGVKRTRGIRKGKKKIAALEINQTTIDCFFGSKRKKRKSREIINVDNEKEKIRRTEDVLIGNWILKKKKEAQNGERIKKRCCVLLEYISFELKNICGELNVLWKETTIEELCQETQRGQSKDDPIDLEEIQITVYEFDIETKQQLKMLTTQLKYLSQIFVIRMNELLITDMTLLISECELFIPMKDGIEYMMFKLNSSIKKDKINLNKPQIKKIFDIFSFIKEPIFYIIQCLYLIQNGLCQFCLDSDIIQPFQLIKRFYSKTANEQEMLIYSIGNDELKDLVYWYCLFNEPLDRLHYIYTNFCYSDIFDSIKPSYRTDLINELKAMHSIILPIYCSSNSVKKLHYISSKQSQFKMNIDIKEKINNILPSSSKTFVSRNQFIENVFPFILQILINCQINFSSKSDKFRFKQQFLDLKVDGKSWRLLIQNSPFQSVVNQLTETRKKFILSFFDY</sequence>
<dbReference type="VEuPathDB" id="AmoebaDB:KM1_129890"/>
<dbReference type="VEuPathDB" id="AmoebaDB:EHI_030440"/>
<dbReference type="EMBL" id="BDEQ01000001">
    <property type="protein sequence ID" value="GAT96134.1"/>
    <property type="molecule type" value="Genomic_DNA"/>
</dbReference>
<protein>
    <submittedName>
        <fullName evidence="1">Uncharacterized protein</fullName>
    </submittedName>
</protein>
<proteinExistence type="predicted"/>
<comment type="caution">
    <text evidence="1">The sequence shown here is derived from an EMBL/GenBank/DDBJ whole genome shotgun (WGS) entry which is preliminary data.</text>
</comment>
<gene>
    <name evidence="1" type="ORF">CL6EHI_030440</name>
</gene>
<evidence type="ECO:0000313" key="1">
    <source>
        <dbReference type="EMBL" id="GAT96134.1"/>
    </source>
</evidence>
<dbReference type="AlphaFoldDB" id="A0A175JRW0"/>
<accession>A0A175JRW0</accession>
<reference evidence="1 2" key="1">
    <citation type="submission" date="2016-05" db="EMBL/GenBank/DDBJ databases">
        <title>First whole genome sequencing of Entamoeba histolytica HM1:IMSS-clone-6.</title>
        <authorList>
            <person name="Mukherjee Avik.K."/>
            <person name="Izumyama S."/>
            <person name="Nakada-Tsukui K."/>
            <person name="Nozaki T."/>
        </authorList>
    </citation>
    <scope>NUCLEOTIDE SEQUENCE [LARGE SCALE GENOMIC DNA]</scope>
    <source>
        <strain evidence="1 2">HM1:IMSS clone 6</strain>
    </source>
</reference>
<organism evidence="1 2">
    <name type="scientific">Entamoeba histolytica</name>
    <dbReference type="NCBI Taxonomy" id="5759"/>
    <lineage>
        <taxon>Eukaryota</taxon>
        <taxon>Amoebozoa</taxon>
        <taxon>Evosea</taxon>
        <taxon>Archamoebae</taxon>
        <taxon>Mastigamoebida</taxon>
        <taxon>Entamoebidae</taxon>
        <taxon>Entamoeba</taxon>
    </lineage>
</organism>
<name>A0A175JRW0_ENTHI</name>
<evidence type="ECO:0000313" key="2">
    <source>
        <dbReference type="Proteomes" id="UP000078387"/>
    </source>
</evidence>
<dbReference type="Proteomes" id="UP000078387">
    <property type="component" value="Unassembled WGS sequence"/>
</dbReference>